<reference evidence="1" key="1">
    <citation type="journal article" date="2011" name="Environ. Microbiol.">
        <title>Genomic insights into the metabolic potential of the polycyclic aromatic hydrocarbon degrading sulfate-reducing Deltaproteobacterium N47.</title>
        <authorList>
            <person name="Bergmann F."/>
            <person name="Selesi D."/>
            <person name="Weinmaier T."/>
            <person name="Tischler P."/>
            <person name="Rattei T."/>
            <person name="Meckenstock R.U."/>
        </authorList>
    </citation>
    <scope>NUCLEOTIDE SEQUENCE</scope>
</reference>
<name>E1YLF4_9BACT</name>
<gene>
    <name evidence="1" type="ORF">N47_E44490</name>
</gene>
<accession>E1YLF4</accession>
<protein>
    <submittedName>
        <fullName evidence="1">Uncharacterized protein</fullName>
    </submittedName>
</protein>
<sequence>MDLNIFGAEAVYIHKSLESTILKLTPHKGIGKILLKPVQRV</sequence>
<proteinExistence type="predicted"/>
<dbReference type="AlphaFoldDB" id="E1YLF4"/>
<dbReference type="EMBL" id="FR695877">
    <property type="protein sequence ID" value="CBX30937.1"/>
    <property type="molecule type" value="Genomic_DNA"/>
</dbReference>
<evidence type="ECO:0000313" key="1">
    <source>
        <dbReference type="EMBL" id="CBX30937.1"/>
    </source>
</evidence>
<organism evidence="1">
    <name type="scientific">uncultured Desulfobacterium sp</name>
    <dbReference type="NCBI Taxonomy" id="201089"/>
    <lineage>
        <taxon>Bacteria</taxon>
        <taxon>Pseudomonadati</taxon>
        <taxon>Thermodesulfobacteriota</taxon>
        <taxon>Desulfobacteria</taxon>
        <taxon>Desulfobacterales</taxon>
        <taxon>Desulfobacteriaceae</taxon>
        <taxon>Desulfobacterium</taxon>
        <taxon>environmental samples</taxon>
    </lineage>
</organism>